<organism evidence="3 4">
    <name type="scientific">Bifidobacterium ruminantium</name>
    <dbReference type="NCBI Taxonomy" id="78346"/>
    <lineage>
        <taxon>Bacteria</taxon>
        <taxon>Bacillati</taxon>
        <taxon>Actinomycetota</taxon>
        <taxon>Actinomycetes</taxon>
        <taxon>Bifidobacteriales</taxon>
        <taxon>Bifidobacteriaceae</taxon>
        <taxon>Bifidobacterium</taxon>
    </lineage>
</organism>
<dbReference type="Pfam" id="PF01637">
    <property type="entry name" value="ATPase_2"/>
    <property type="match status" value="1"/>
</dbReference>
<sequence>MFVGRLKELEALNTMWEQTTFQMMVLLGRRRVGKTALLDEFSKDKNTLYFTARQQTTRNNLRDFSHAVQRFFHLPEGMFSFDTWQDAFDFIIEQARDRAERFLLVFDEFPYAAMADSSLPSVLQVAIDHGFANTNTMMVLCGSNEGFMESEVLGYKSPLYGRRTGQLRLKPFDVFDTAKMLDFAGVEDAIRYYATFGGTPYYLQQIRPDLSYEQNVTNLLFSSNGLLYEEPLMLLRQELRDPTVYNSVMDAIGSGTTRQNKIADQAGIQPVTNLSKYLRVLEDLGLVEREVPFGEDPSRSRKGLRKPADPFFAFWYRFVSPNIVNVENGQGELTARHMVFGPALDTYVGQQFESVCMQWLWRANGSDRLPFVALKFGKWWGGNPNTKQQTDIDVIAANESEKRILLGECKWKNDLNIADTIATLRSRADLIPGYSERHYALFVKTDELASAARERHESNLTVVSANDMFEGMR</sequence>
<keyword evidence="4" id="KW-1185">Reference proteome</keyword>
<accession>A0A087D1S3</accession>
<feature type="domain" description="DUF234" evidence="2">
    <location>
        <begin position="315"/>
        <end position="413"/>
    </location>
</feature>
<proteinExistence type="predicted"/>
<dbReference type="AlphaFoldDB" id="A0A087D1S3"/>
<dbReference type="PANTHER" id="PTHR34704:SF2">
    <property type="entry name" value="ATPASE"/>
    <property type="match status" value="1"/>
</dbReference>
<evidence type="ECO:0000313" key="4">
    <source>
        <dbReference type="Proteomes" id="UP000029078"/>
    </source>
</evidence>
<feature type="domain" description="ATPase" evidence="1">
    <location>
        <begin position="2"/>
        <end position="205"/>
    </location>
</feature>
<dbReference type="Gene3D" id="3.40.50.300">
    <property type="entry name" value="P-loop containing nucleotide triphosphate hydrolases"/>
    <property type="match status" value="1"/>
</dbReference>
<dbReference type="InterPro" id="IPR036390">
    <property type="entry name" value="WH_DNA-bd_sf"/>
</dbReference>
<dbReference type="STRING" id="78346.BRUM_1256"/>
<gene>
    <name evidence="3" type="ORF">BRUM_1256</name>
</gene>
<protein>
    <submittedName>
        <fullName evidence="3">ATPase</fullName>
    </submittedName>
</protein>
<dbReference type="EMBL" id="JGZL01000008">
    <property type="protein sequence ID" value="KFI89473.1"/>
    <property type="molecule type" value="Genomic_DNA"/>
</dbReference>
<dbReference type="InterPro" id="IPR004256">
    <property type="entry name" value="DUF234"/>
</dbReference>
<dbReference type="SUPFAM" id="SSF46785">
    <property type="entry name" value="Winged helix' DNA-binding domain"/>
    <property type="match status" value="1"/>
</dbReference>
<dbReference type="eggNOG" id="COG1672">
    <property type="taxonomic scope" value="Bacteria"/>
</dbReference>
<dbReference type="RefSeq" id="WP_026646366.1">
    <property type="nucleotide sequence ID" value="NZ_JGZL01000008.1"/>
</dbReference>
<reference evidence="3 4" key="1">
    <citation type="submission" date="2014-03" db="EMBL/GenBank/DDBJ databases">
        <title>Genomics of Bifidobacteria.</title>
        <authorList>
            <person name="Ventura M."/>
            <person name="Milani C."/>
            <person name="Lugli G.A."/>
        </authorList>
    </citation>
    <scope>NUCLEOTIDE SEQUENCE [LARGE SCALE GENOMIC DNA]</scope>
    <source>
        <strain evidence="3 4">LMG 21811</strain>
    </source>
</reference>
<dbReference type="GO" id="GO:0005524">
    <property type="term" value="F:ATP binding"/>
    <property type="evidence" value="ECO:0007669"/>
    <property type="project" value="InterPro"/>
</dbReference>
<evidence type="ECO:0000259" key="2">
    <source>
        <dbReference type="Pfam" id="PF03008"/>
    </source>
</evidence>
<dbReference type="SUPFAM" id="SSF52540">
    <property type="entry name" value="P-loop containing nucleoside triphosphate hydrolases"/>
    <property type="match status" value="1"/>
</dbReference>
<evidence type="ECO:0000259" key="1">
    <source>
        <dbReference type="Pfam" id="PF01637"/>
    </source>
</evidence>
<evidence type="ECO:0000313" key="3">
    <source>
        <dbReference type="EMBL" id="KFI89473.1"/>
    </source>
</evidence>
<dbReference type="PANTHER" id="PTHR34704">
    <property type="entry name" value="ATPASE"/>
    <property type="match status" value="1"/>
</dbReference>
<dbReference type="Pfam" id="PF03008">
    <property type="entry name" value="DUF234"/>
    <property type="match status" value="1"/>
</dbReference>
<dbReference type="InterPro" id="IPR027417">
    <property type="entry name" value="P-loop_NTPase"/>
</dbReference>
<dbReference type="InterPro" id="IPR011579">
    <property type="entry name" value="ATPase_dom"/>
</dbReference>
<name>A0A087D1S3_BIFRU</name>
<comment type="caution">
    <text evidence="3">The sequence shown here is derived from an EMBL/GenBank/DDBJ whole genome shotgun (WGS) entry which is preliminary data.</text>
</comment>
<dbReference type="Proteomes" id="UP000029078">
    <property type="component" value="Unassembled WGS sequence"/>
</dbReference>